<gene>
    <name evidence="2" type="ORF">JM946_09335</name>
</gene>
<proteinExistence type="predicted"/>
<dbReference type="EMBL" id="JAEVLS010000002">
    <property type="protein sequence ID" value="MBM0104952.1"/>
    <property type="molecule type" value="Genomic_DNA"/>
</dbReference>
<keyword evidence="1" id="KW-0812">Transmembrane</keyword>
<comment type="caution">
    <text evidence="2">The sequence shown here is derived from an EMBL/GenBank/DDBJ whole genome shotgun (WGS) entry which is preliminary data.</text>
</comment>
<sequence>MDFFVRPGRRGQYHNVCAAEGFAVLRRLFPVNDALIHSNDLDGPLSSARHFGAMTRSGHLFRTSDRARRYNVVALAVVLCAWLVAAAMHLHANDPDAGNADSAHCAHCSALSGSAAPAPELRVPPNIVVAAMVVAFDDAIVAGRAAPSFYLSRGPPAA</sequence>
<reference evidence="2 3" key="1">
    <citation type="journal article" date="2021" name="Int. J. Syst. Evol. Microbiol.">
        <title>Steroidobacter gossypii sp. nov., isolated from soil of cotton cropping field.</title>
        <authorList>
            <person name="Huang R."/>
            <person name="Yang S."/>
            <person name="Zhen C."/>
            <person name="Liu W."/>
        </authorList>
    </citation>
    <scope>NUCLEOTIDE SEQUENCE [LARGE SCALE GENOMIC DNA]</scope>
    <source>
        <strain evidence="2 3">S1-65</strain>
    </source>
</reference>
<keyword evidence="3" id="KW-1185">Reference proteome</keyword>
<accession>A0ABS1WVF4</accession>
<evidence type="ECO:0008006" key="4">
    <source>
        <dbReference type="Google" id="ProtNLM"/>
    </source>
</evidence>
<name>A0ABS1WVF4_9GAMM</name>
<evidence type="ECO:0000256" key="1">
    <source>
        <dbReference type="SAM" id="Phobius"/>
    </source>
</evidence>
<evidence type="ECO:0000313" key="3">
    <source>
        <dbReference type="Proteomes" id="UP000661077"/>
    </source>
</evidence>
<feature type="transmembrane region" description="Helical" evidence="1">
    <location>
        <begin position="70"/>
        <end position="90"/>
    </location>
</feature>
<keyword evidence="1" id="KW-0472">Membrane</keyword>
<evidence type="ECO:0000313" key="2">
    <source>
        <dbReference type="EMBL" id="MBM0104952.1"/>
    </source>
</evidence>
<keyword evidence="1" id="KW-1133">Transmembrane helix</keyword>
<protein>
    <recommendedName>
        <fullName evidence="4">DUF2946 domain-containing protein</fullName>
    </recommendedName>
</protein>
<dbReference type="Proteomes" id="UP000661077">
    <property type="component" value="Unassembled WGS sequence"/>
</dbReference>
<organism evidence="2 3">
    <name type="scientific">Steroidobacter gossypii</name>
    <dbReference type="NCBI Taxonomy" id="2805490"/>
    <lineage>
        <taxon>Bacteria</taxon>
        <taxon>Pseudomonadati</taxon>
        <taxon>Pseudomonadota</taxon>
        <taxon>Gammaproteobacteria</taxon>
        <taxon>Steroidobacterales</taxon>
        <taxon>Steroidobacteraceae</taxon>
        <taxon>Steroidobacter</taxon>
    </lineage>
</organism>